<dbReference type="STRING" id="1121131.SAMN02745229_02268"/>
<dbReference type="Gene3D" id="3.90.550.10">
    <property type="entry name" value="Spore Coat Polysaccharide Biosynthesis Protein SpsA, Chain A"/>
    <property type="match status" value="1"/>
</dbReference>
<dbReference type="InterPro" id="IPR029044">
    <property type="entry name" value="Nucleotide-diphossugar_trans"/>
</dbReference>
<dbReference type="OrthoDB" id="9807674at2"/>
<proteinExistence type="predicted"/>
<dbReference type="RefSeq" id="WP_073387844.1">
    <property type="nucleotide sequence ID" value="NZ_FQXK01000018.1"/>
</dbReference>
<dbReference type="CDD" id="cd00761">
    <property type="entry name" value="Glyco_tranf_GTA_type"/>
    <property type="match status" value="1"/>
</dbReference>
<sequence length="327" mass="37945">MAEGNIEYNDLISVIIPTFNDKKFLPECLQSIYNQTYKNLQIILVDDGSTDKTSSICDNWAKNDQRIQVIHKDRGGVSAARNAGLHVAKGTYISFVDADDYLDSHFYEKMLRAAKENNGDVVVCFERLIDKKGNTRISIWHEMNRVGNNIAFIKEFLAQANPASAVIWNKLYRAEFIKGITFTRGNFLESMLFNVEVGCRKGTFVWIKDRLYYHRVDDNSDLNPMGQKRIVATVRTMAKSVDIYDSHKPGYELMCQIKTKALWKLEQSYSYCLNNGWIEEGRKVKDIYMRNYDNWKGNIVGTANRMKLWFIRLMPTIFFLKKKQNSD</sequence>
<dbReference type="GeneID" id="89509808"/>
<keyword evidence="2 4" id="KW-0808">Transferase</keyword>
<keyword evidence="5" id="KW-1185">Reference proteome</keyword>
<evidence type="ECO:0000256" key="1">
    <source>
        <dbReference type="ARBA" id="ARBA00022676"/>
    </source>
</evidence>
<evidence type="ECO:0000259" key="3">
    <source>
        <dbReference type="Pfam" id="PF00535"/>
    </source>
</evidence>
<dbReference type="EMBL" id="FQXK01000018">
    <property type="protein sequence ID" value="SHI23297.1"/>
    <property type="molecule type" value="Genomic_DNA"/>
</dbReference>
<gene>
    <name evidence="4" type="ORF">SAMN02745229_02268</name>
</gene>
<dbReference type="GO" id="GO:0016757">
    <property type="term" value="F:glycosyltransferase activity"/>
    <property type="evidence" value="ECO:0007669"/>
    <property type="project" value="UniProtKB-KW"/>
</dbReference>
<dbReference type="PANTHER" id="PTHR22916">
    <property type="entry name" value="GLYCOSYLTRANSFERASE"/>
    <property type="match status" value="1"/>
</dbReference>
<dbReference type="SUPFAM" id="SSF53448">
    <property type="entry name" value="Nucleotide-diphospho-sugar transferases"/>
    <property type="match status" value="1"/>
</dbReference>
<dbReference type="InterPro" id="IPR001173">
    <property type="entry name" value="Glyco_trans_2-like"/>
</dbReference>
<keyword evidence="1" id="KW-0328">Glycosyltransferase</keyword>
<evidence type="ECO:0000313" key="5">
    <source>
        <dbReference type="Proteomes" id="UP000184278"/>
    </source>
</evidence>
<feature type="domain" description="Glycosyltransferase 2-like" evidence="3">
    <location>
        <begin position="13"/>
        <end position="145"/>
    </location>
</feature>
<evidence type="ECO:0000256" key="2">
    <source>
        <dbReference type="ARBA" id="ARBA00022679"/>
    </source>
</evidence>
<dbReference type="AlphaFoldDB" id="A0A1M5ZGC9"/>
<name>A0A1M5ZGC9_BUTFI</name>
<organism evidence="4 5">
    <name type="scientific">Butyrivibrio fibrisolvens DSM 3071</name>
    <dbReference type="NCBI Taxonomy" id="1121131"/>
    <lineage>
        <taxon>Bacteria</taxon>
        <taxon>Bacillati</taxon>
        <taxon>Bacillota</taxon>
        <taxon>Clostridia</taxon>
        <taxon>Lachnospirales</taxon>
        <taxon>Lachnospiraceae</taxon>
        <taxon>Butyrivibrio</taxon>
    </lineage>
</organism>
<dbReference type="Proteomes" id="UP000184278">
    <property type="component" value="Unassembled WGS sequence"/>
</dbReference>
<dbReference type="PANTHER" id="PTHR22916:SF51">
    <property type="entry name" value="GLYCOSYLTRANSFERASE EPSH-RELATED"/>
    <property type="match status" value="1"/>
</dbReference>
<protein>
    <submittedName>
        <fullName evidence="4">Glycosyl transferase family 2</fullName>
    </submittedName>
</protein>
<accession>A0A1M5ZGC9</accession>
<reference evidence="5" key="1">
    <citation type="submission" date="2016-11" db="EMBL/GenBank/DDBJ databases">
        <authorList>
            <person name="Varghese N."/>
            <person name="Submissions S."/>
        </authorList>
    </citation>
    <scope>NUCLEOTIDE SEQUENCE [LARGE SCALE GENOMIC DNA]</scope>
    <source>
        <strain evidence="5">DSM 3071</strain>
    </source>
</reference>
<dbReference type="Pfam" id="PF00535">
    <property type="entry name" value="Glycos_transf_2"/>
    <property type="match status" value="1"/>
</dbReference>
<evidence type="ECO:0000313" key="4">
    <source>
        <dbReference type="EMBL" id="SHI23297.1"/>
    </source>
</evidence>